<dbReference type="Pfam" id="PF11784">
    <property type="entry name" value="DUF3320"/>
    <property type="match status" value="1"/>
</dbReference>
<dbReference type="Pfam" id="PF13087">
    <property type="entry name" value="AAA_12"/>
    <property type="match status" value="1"/>
</dbReference>
<dbReference type="InterPro" id="IPR049468">
    <property type="entry name" value="Restrct_endonuc-II-like_dom"/>
</dbReference>
<dbReference type="Proteomes" id="UP001301152">
    <property type="component" value="Unassembled WGS sequence"/>
</dbReference>
<dbReference type="Gene3D" id="3.40.960.10">
    <property type="entry name" value="VSR Endonuclease"/>
    <property type="match status" value="1"/>
</dbReference>
<dbReference type="Pfam" id="PF18741">
    <property type="entry name" value="MTES_1575"/>
    <property type="match status" value="1"/>
</dbReference>
<name>A0ABT3QD34_9PROT</name>
<feature type="domain" description="DNA2/NAM7 helicase helicase" evidence="2">
    <location>
        <begin position="700"/>
        <end position="821"/>
    </location>
</feature>
<feature type="domain" description="DUF3320" evidence="1">
    <location>
        <begin position="1825"/>
        <end position="1873"/>
    </location>
</feature>
<dbReference type="InterPro" id="IPR027417">
    <property type="entry name" value="P-loop_NTPase"/>
</dbReference>
<comment type="caution">
    <text evidence="5">The sequence shown here is derived from an EMBL/GenBank/DDBJ whole genome shotgun (WGS) entry which is preliminary data.</text>
</comment>
<keyword evidence="6" id="KW-1185">Reference proteome</keyword>
<organism evidence="5 6">
    <name type="scientific">Acetobacter thailandicus</name>
    <dbReference type="NCBI Taxonomy" id="1502842"/>
    <lineage>
        <taxon>Bacteria</taxon>
        <taxon>Pseudomonadati</taxon>
        <taxon>Pseudomonadota</taxon>
        <taxon>Alphaproteobacteria</taxon>
        <taxon>Acetobacterales</taxon>
        <taxon>Acetobacteraceae</taxon>
        <taxon>Acetobacter</taxon>
    </lineage>
</organism>
<dbReference type="CDD" id="cd17934">
    <property type="entry name" value="DEXXQc_Upf1-like"/>
    <property type="match status" value="1"/>
</dbReference>
<dbReference type="InterPro" id="IPR047187">
    <property type="entry name" value="SF1_C_Upf1"/>
</dbReference>
<dbReference type="EMBL" id="JAPIUZ010000001">
    <property type="protein sequence ID" value="MCX2563179.1"/>
    <property type="molecule type" value="Genomic_DNA"/>
</dbReference>
<dbReference type="InterPro" id="IPR041677">
    <property type="entry name" value="DNA2/NAM7_AAA_11"/>
</dbReference>
<feature type="domain" description="DNA2/NAM7 helicase helicase" evidence="2">
    <location>
        <begin position="1349"/>
        <end position="1390"/>
    </location>
</feature>
<dbReference type="InterPro" id="IPR025103">
    <property type="entry name" value="DUF4011"/>
</dbReference>
<evidence type="ECO:0000259" key="2">
    <source>
        <dbReference type="Pfam" id="PF13086"/>
    </source>
</evidence>
<evidence type="ECO:0000259" key="1">
    <source>
        <dbReference type="Pfam" id="PF11784"/>
    </source>
</evidence>
<evidence type="ECO:0000259" key="3">
    <source>
        <dbReference type="Pfam" id="PF13087"/>
    </source>
</evidence>
<dbReference type="Pfam" id="PF13086">
    <property type="entry name" value="AAA_11"/>
    <property type="match status" value="2"/>
</dbReference>
<dbReference type="CDD" id="cd18808">
    <property type="entry name" value="SF1_C_Upf1"/>
    <property type="match status" value="1"/>
</dbReference>
<dbReference type="PANTHER" id="PTHR10887">
    <property type="entry name" value="DNA2/NAM7 HELICASE FAMILY"/>
    <property type="match status" value="1"/>
</dbReference>
<dbReference type="PANTHER" id="PTHR10887:SF495">
    <property type="entry name" value="HELICASE SENATAXIN ISOFORM X1-RELATED"/>
    <property type="match status" value="1"/>
</dbReference>
<dbReference type="InterPro" id="IPR045055">
    <property type="entry name" value="DNA2/NAM7-like"/>
</dbReference>
<reference evidence="5 6" key="1">
    <citation type="submission" date="2022-11" db="EMBL/GenBank/DDBJ databases">
        <title>Genome sequencing of Acetobacter type strain.</title>
        <authorList>
            <person name="Heo J."/>
            <person name="Lee D."/>
            <person name="Han B.-H."/>
            <person name="Hong S.-B."/>
            <person name="Kwon S.-W."/>
        </authorList>
    </citation>
    <scope>NUCLEOTIDE SEQUENCE [LARGE SCALE GENOMIC DNA]</scope>
    <source>
        <strain evidence="5 6">KACC 21253</strain>
    </source>
</reference>
<dbReference type="SUPFAM" id="SSF52540">
    <property type="entry name" value="P-loop containing nucleoside triphosphate hydrolases"/>
    <property type="match status" value="1"/>
</dbReference>
<evidence type="ECO:0000313" key="5">
    <source>
        <dbReference type="EMBL" id="MCX2563179.1"/>
    </source>
</evidence>
<sequence length="1978" mass="219393">MDTEHKQISENADIAPPVPAPALTVRVQDAMNASLWENSVPVLEELIFDNTTDHDYQQVDITLSCDPAFLMPRTWHLQQVRAQQLYMLPDRDVALNGALLAAQTEASRATITLTARADGQILTETTHDIRILARNEWGGLAGLPDILAAFVLPNDPAVARVLRSASDILREAGQSPSLEGYQGDKARVWAQAQAIWCAVCGLNLTYVNPPASFVESGQRIRLPAQIYDERLATCLDTTVLFAACLEAAGLRPVIVLTQGHAFAGLWLAGQDAVTSVVQDLPGIRNRLKLDDLRVFETTLVTAAQKPSFSVACERGESTLRNISDDDEEAFRAVIDIYRARLRRIRPLSTLVPSQAADGEGAVTPDMAGQPVFEAAPVLREEKELERLPDRPADRVQRWCNRLLDMTGRNRLLRLPESDRQLIKIDCPAPEKLEDILADMRVGGTTKPLRFVSSAGFMDAQDPRNQDIHQQRHHEETLRAYALEALNRHELIVQRENDALQNALVELYRQARAAEQEGGSNVLFLTIGAVAWVPQDKTKPYLAPLILVPVSLERVSLKSPLTLRAHSDEPRINATLLEMLRSDYDIRIPQLEPDMLPEDDAGLNVTKILEIFRLHLRHIPGWEIRDHVSLTTLSFSKFLMWKDLLERRDQLAANDVASRLLNGVKEESKTGESGPAVGFDGHDDLDTALAEADLVCPMEADSSQLKAVARAAAGENFVLIGPPGTGKSQTIGNIIANTLAQGRTVLFVAEKRTALEVVRARLVKLGIGEFCLDLFSPKTSKMEVLQQFQAAQAVLEDFQAGDYAQVKQKVDTLRNELNAYVRDLHTPRRNGWTPYRGIGVSLRADQASVQNIPFLWPNADIHSEQDYDRLVQTVEDLAVLYERIGDIVTSPRLVGMEQTNWSPLWEAGLLDAVSKTLGALTVACTAAERVFEKLSLEPGNLSLQRLSRIEVLCAHLLQSDIAGWGLSENAQDIHDTVQAEKENVARYHALSDDLKTRWKESIKTLPLAELLNEWRALNEKWLLSRSMGHKALRKRLTQHALDLPEECESDLEKLVEREEIFTRLDVAPYKAEIGALWRGTETDFEQITAAFRWGQMVRTCLGGCTDDTATLLSARTSLKNLLTEGRDLLSPGGTIYQALTAYQSAFAALKAVMEELAERSAGVIATLADPADPHWPELLRVRLEGWQEASREMRDWCSWQQARHQAEQLGLAPLVSAIEQGLVARETIFSVFEANYARWWMMHAISNSEVLKGFVAATHEGRIQRFRELDERQKELSVKLIRARLAGKIPGEAERRHDPEYKILTHEIAKQKRHLPVRRLAEKMPGALRTLTPCLMMSPQSVAQYLPPHAEPFDLVIFDEASQITTWDAIGAIGRGRQVVVVGDPKQLPPTDFFTAGRGGEDDLFPDEMMDLDSILDECLGAGVPSVSLGWHYRSRHESLIAFSNQTYYGGGLVTFPAPVTTDQAVSFRFVSQGVYEPGRGGSHTNPTEARMVVAEAVRIMRDGTNRSVGVVTFNSEQQKLITELLEAEVRKDPALERFTGEGASEPLLVKNLENIQGEERDIILFSLTYGPDAAGKISMNFGPLNRDGGERRLNVAITRAREQLIVFGSLRGDQIATERTSAAGVHDLRRFLLFAERGTKALAGAHEGSVGGYDSVFEVQVATMLRAKGWHIATQIGVSGFRIDLGVVDPDLPGAFLAGIECDGATYHRSATARDRDRLRQAVLENLGWTILRIWSTDWWTNAPREAERIDAVLRKKLEELRSQRAEQAERDQKAADDALLVSGIAEEAPADMCASSEISEPLYASETAATVSLPSDSVIADGASFFQAEYDPVLKQLVIQAVDKAGVIREDILIQHISREHGFARAGREIRERIQRVIPALFERTEDEAGVFIWSPRLPVSSRLPFKNLTMEKPVDPAKVPLAALVDLASLAIATDCSDDEAISRMRGACGMSRMGQATRARLAEALNRARKEAEGI</sequence>
<accession>A0ABT3QD34</accession>
<dbReference type="SUPFAM" id="SSF52980">
    <property type="entry name" value="Restriction endonuclease-like"/>
    <property type="match status" value="1"/>
</dbReference>
<dbReference type="RefSeq" id="WP_265792571.1">
    <property type="nucleotide sequence ID" value="NZ_JAPIUZ010000001.1"/>
</dbReference>
<dbReference type="InterPro" id="IPR021754">
    <property type="entry name" value="DUF3320"/>
</dbReference>
<dbReference type="Gene3D" id="3.40.50.300">
    <property type="entry name" value="P-loop containing nucleotide triphosphate hydrolases"/>
    <property type="match status" value="3"/>
</dbReference>
<evidence type="ECO:0000259" key="4">
    <source>
        <dbReference type="Pfam" id="PF18741"/>
    </source>
</evidence>
<dbReference type="Pfam" id="PF13195">
    <property type="entry name" value="DUF4011"/>
    <property type="match status" value="1"/>
</dbReference>
<feature type="domain" description="DNA2/NAM7 helicase-like C-terminal" evidence="3">
    <location>
        <begin position="1415"/>
        <end position="1609"/>
    </location>
</feature>
<dbReference type="InterPro" id="IPR011335">
    <property type="entry name" value="Restrct_endonuc-II-like"/>
</dbReference>
<proteinExistence type="predicted"/>
<protein>
    <submittedName>
        <fullName evidence="5">DUF3320 domain-containing protein</fullName>
    </submittedName>
</protein>
<feature type="domain" description="Restriction endonuclease type II-like" evidence="4">
    <location>
        <begin position="1657"/>
        <end position="1752"/>
    </location>
</feature>
<dbReference type="InterPro" id="IPR041679">
    <property type="entry name" value="DNA2/NAM7-like_C"/>
</dbReference>
<evidence type="ECO:0000313" key="6">
    <source>
        <dbReference type="Proteomes" id="UP001301152"/>
    </source>
</evidence>
<gene>
    <name evidence="5" type="ORF">OQ497_04275</name>
</gene>